<dbReference type="STRING" id="1346286.SAMN05444362_11158"/>
<dbReference type="GO" id="GO:0003677">
    <property type="term" value="F:DNA binding"/>
    <property type="evidence" value="ECO:0007669"/>
    <property type="project" value="UniProtKB-KW"/>
</dbReference>
<reference evidence="7" key="1">
    <citation type="submission" date="2016-11" db="EMBL/GenBank/DDBJ databases">
        <authorList>
            <person name="Varghese N."/>
            <person name="Submissions S."/>
        </authorList>
    </citation>
    <scope>NUCLEOTIDE SEQUENCE [LARGE SCALE GENOMIC DNA]</scope>
    <source>
        <strain evidence="7">DSM 27370</strain>
    </source>
</reference>
<evidence type="ECO:0000313" key="6">
    <source>
        <dbReference type="EMBL" id="SHF86737.1"/>
    </source>
</evidence>
<organism evidence="6 7">
    <name type="scientific">Dysgonomonas macrotermitis</name>
    <dbReference type="NCBI Taxonomy" id="1346286"/>
    <lineage>
        <taxon>Bacteria</taxon>
        <taxon>Pseudomonadati</taxon>
        <taxon>Bacteroidota</taxon>
        <taxon>Bacteroidia</taxon>
        <taxon>Bacteroidales</taxon>
        <taxon>Dysgonomonadaceae</taxon>
        <taxon>Dysgonomonas</taxon>
    </lineage>
</organism>
<keyword evidence="3" id="KW-0238">DNA-binding</keyword>
<evidence type="ECO:0000256" key="2">
    <source>
        <dbReference type="ARBA" id="ARBA00023015"/>
    </source>
</evidence>
<sequence>MQLTKAEEQVMHILWTLGEGTVQDILKEFEGESKPARTTIATVLNILESKEFVKHHTSGRINIYSPVVTKESYSKGQLFGFIKNYFNGSFSALASFFAKEANLSVEEMDALLEEARQTLTDEEKEKLNKK</sequence>
<dbReference type="InterPro" id="IPR036388">
    <property type="entry name" value="WH-like_DNA-bd_sf"/>
</dbReference>
<gene>
    <name evidence="6" type="ORF">SAMN05444362_11158</name>
</gene>
<dbReference type="InterPro" id="IPR005650">
    <property type="entry name" value="BlaI_family"/>
</dbReference>
<dbReference type="InterPro" id="IPR036390">
    <property type="entry name" value="WH_DNA-bd_sf"/>
</dbReference>
<dbReference type="Proteomes" id="UP000184480">
    <property type="component" value="Unassembled WGS sequence"/>
</dbReference>
<evidence type="ECO:0000256" key="1">
    <source>
        <dbReference type="ARBA" id="ARBA00011046"/>
    </source>
</evidence>
<proteinExistence type="inferred from homology"/>
<protein>
    <submittedName>
        <fullName evidence="6">Predicted transcriptional regulator</fullName>
    </submittedName>
</protein>
<evidence type="ECO:0000256" key="3">
    <source>
        <dbReference type="ARBA" id="ARBA00023125"/>
    </source>
</evidence>
<evidence type="ECO:0000256" key="5">
    <source>
        <dbReference type="SAM" id="Coils"/>
    </source>
</evidence>
<evidence type="ECO:0000313" key="7">
    <source>
        <dbReference type="Proteomes" id="UP000184480"/>
    </source>
</evidence>
<feature type="coiled-coil region" evidence="5">
    <location>
        <begin position="98"/>
        <end position="125"/>
    </location>
</feature>
<dbReference type="Gene3D" id="1.10.10.10">
    <property type="entry name" value="Winged helix-like DNA-binding domain superfamily/Winged helix DNA-binding domain"/>
    <property type="match status" value="1"/>
</dbReference>
<dbReference type="Pfam" id="PF03965">
    <property type="entry name" value="Penicillinase_R"/>
    <property type="match status" value="1"/>
</dbReference>
<comment type="similarity">
    <text evidence="1">Belongs to the BlaI transcriptional regulatory family.</text>
</comment>
<name>A0A1M5F5E6_9BACT</name>
<dbReference type="Gene3D" id="1.10.4040.10">
    <property type="entry name" value="Penicillinase repressor domain"/>
    <property type="match status" value="1"/>
</dbReference>
<dbReference type="OrthoDB" id="1098508at2"/>
<dbReference type="GO" id="GO:0045892">
    <property type="term" value="P:negative regulation of DNA-templated transcription"/>
    <property type="evidence" value="ECO:0007669"/>
    <property type="project" value="InterPro"/>
</dbReference>
<evidence type="ECO:0000256" key="4">
    <source>
        <dbReference type="ARBA" id="ARBA00023163"/>
    </source>
</evidence>
<keyword evidence="2" id="KW-0805">Transcription regulation</keyword>
<keyword evidence="4" id="KW-0804">Transcription</keyword>
<dbReference type="AlphaFoldDB" id="A0A1M5F5E6"/>
<keyword evidence="5" id="KW-0175">Coiled coil</keyword>
<dbReference type="PIRSF" id="PIRSF019455">
    <property type="entry name" value="CopR_AtkY"/>
    <property type="match status" value="1"/>
</dbReference>
<dbReference type="RefSeq" id="WP_062179035.1">
    <property type="nucleotide sequence ID" value="NZ_BBXL01000006.1"/>
</dbReference>
<dbReference type="SUPFAM" id="SSF46785">
    <property type="entry name" value="Winged helix' DNA-binding domain"/>
    <property type="match status" value="1"/>
</dbReference>
<keyword evidence="7" id="KW-1185">Reference proteome</keyword>
<dbReference type="EMBL" id="FQUC01000011">
    <property type="protein sequence ID" value="SHF86737.1"/>
    <property type="molecule type" value="Genomic_DNA"/>
</dbReference>
<accession>A0A1M5F5E6</accession>